<dbReference type="SUPFAM" id="SSF52283">
    <property type="entry name" value="Formate/glycerate dehydrogenase catalytic domain-like"/>
    <property type="match status" value="1"/>
</dbReference>
<reference evidence="7 8" key="1">
    <citation type="journal article" date="2019" name="Int. J. Syst. Evol. Microbiol.">
        <title>The Global Catalogue of Microorganisms (GCM) 10K type strain sequencing project: providing services to taxonomists for standard genome sequencing and annotation.</title>
        <authorList>
            <consortium name="The Broad Institute Genomics Platform"/>
            <consortium name="The Broad Institute Genome Sequencing Center for Infectious Disease"/>
            <person name="Wu L."/>
            <person name="Ma J."/>
        </authorList>
    </citation>
    <scope>NUCLEOTIDE SEQUENCE [LARGE SCALE GENOMIC DNA]</scope>
    <source>
        <strain evidence="7 8">JCM 13023</strain>
    </source>
</reference>
<dbReference type="InterPro" id="IPR006139">
    <property type="entry name" value="D-isomer_2_OHA_DH_cat_dom"/>
</dbReference>
<dbReference type="PROSITE" id="PS00670">
    <property type="entry name" value="D_2_HYDROXYACID_DH_2"/>
    <property type="match status" value="1"/>
</dbReference>
<evidence type="ECO:0000256" key="2">
    <source>
        <dbReference type="ARBA" id="ARBA00023002"/>
    </source>
</evidence>
<evidence type="ECO:0000313" key="8">
    <source>
        <dbReference type="Proteomes" id="UP001500653"/>
    </source>
</evidence>
<protein>
    <submittedName>
        <fullName evidence="7">2-hydroxyacid dehydrogenase</fullName>
    </submittedName>
</protein>
<organism evidence="7 8">
    <name type="scientific">Prauserella halophila</name>
    <dbReference type="NCBI Taxonomy" id="185641"/>
    <lineage>
        <taxon>Bacteria</taxon>
        <taxon>Bacillati</taxon>
        <taxon>Actinomycetota</taxon>
        <taxon>Actinomycetes</taxon>
        <taxon>Pseudonocardiales</taxon>
        <taxon>Pseudonocardiaceae</taxon>
        <taxon>Prauserella</taxon>
    </lineage>
</organism>
<comment type="caution">
    <text evidence="7">The sequence shown here is derived from an EMBL/GenBank/DDBJ whole genome shotgun (WGS) entry which is preliminary data.</text>
</comment>
<dbReference type="Pfam" id="PF00389">
    <property type="entry name" value="2-Hacid_dh"/>
    <property type="match status" value="1"/>
</dbReference>
<dbReference type="SUPFAM" id="SSF51735">
    <property type="entry name" value="NAD(P)-binding Rossmann-fold domains"/>
    <property type="match status" value="1"/>
</dbReference>
<dbReference type="PANTHER" id="PTHR10996:SF178">
    <property type="entry name" value="2-HYDROXYACID DEHYDROGENASE YGL185C-RELATED"/>
    <property type="match status" value="1"/>
</dbReference>
<evidence type="ECO:0000256" key="4">
    <source>
        <dbReference type="RuleBase" id="RU003719"/>
    </source>
</evidence>
<dbReference type="Proteomes" id="UP001500653">
    <property type="component" value="Unassembled WGS sequence"/>
</dbReference>
<comment type="similarity">
    <text evidence="1 4">Belongs to the D-isomer specific 2-hydroxyacid dehydrogenase family.</text>
</comment>
<keyword evidence="2 4" id="KW-0560">Oxidoreductase</keyword>
<evidence type="ECO:0000259" key="6">
    <source>
        <dbReference type="Pfam" id="PF02826"/>
    </source>
</evidence>
<evidence type="ECO:0000256" key="3">
    <source>
        <dbReference type="ARBA" id="ARBA00023027"/>
    </source>
</evidence>
<dbReference type="InterPro" id="IPR036291">
    <property type="entry name" value="NAD(P)-bd_dom_sf"/>
</dbReference>
<keyword evidence="3" id="KW-0520">NAD</keyword>
<proteinExistence type="inferred from homology"/>
<dbReference type="InterPro" id="IPR050223">
    <property type="entry name" value="D-isomer_2-hydroxyacid_DH"/>
</dbReference>
<evidence type="ECO:0000256" key="1">
    <source>
        <dbReference type="ARBA" id="ARBA00005854"/>
    </source>
</evidence>
<name>A0ABN1W3X3_9PSEU</name>
<dbReference type="Pfam" id="PF02826">
    <property type="entry name" value="2-Hacid_dh_C"/>
    <property type="match status" value="1"/>
</dbReference>
<dbReference type="InterPro" id="IPR006140">
    <property type="entry name" value="D-isomer_DH_NAD-bd"/>
</dbReference>
<dbReference type="Gene3D" id="3.40.50.720">
    <property type="entry name" value="NAD(P)-binding Rossmann-like Domain"/>
    <property type="match status" value="2"/>
</dbReference>
<dbReference type="RefSeq" id="WP_253863587.1">
    <property type="nucleotide sequence ID" value="NZ_BAAALN010000005.1"/>
</dbReference>
<feature type="domain" description="D-isomer specific 2-hydroxyacid dehydrogenase catalytic" evidence="5">
    <location>
        <begin position="20"/>
        <end position="330"/>
    </location>
</feature>
<sequence>MSSQSSPIVLSTSPRDVITPVHSRHEPLLPQHELRFVEPRTPDELHSSVAGADFLLGDWTGELGLGRTALGLAERCRLIVQPAAGYDSVDVDAAHDLGIPVANTPGANTRGVAEWTVMAMLLLVKNAVRNHERTRRGEWWMTAAADEGVHDLAGRTVGILGMGRTGLAVARRLAAFGTAPILYHHRRPIPDTDSAGLPLQRVSDVDELCRRSNVLSLHVPLTGDTRGLIDRRRLRLLGSGGVLVNGARGAVVDEDALHSALRCREIAAAALDVFGDEPLTGDHRWAELDNVFLSPHLAGSTLESREAMVAGALASLDVALRGGLPGTVVNDVPSLPAPGPAPE</sequence>
<gene>
    <name evidence="7" type="ORF">GCM10009676_16540</name>
</gene>
<evidence type="ECO:0000313" key="7">
    <source>
        <dbReference type="EMBL" id="GAA1233780.1"/>
    </source>
</evidence>
<dbReference type="EMBL" id="BAAALN010000005">
    <property type="protein sequence ID" value="GAA1233780.1"/>
    <property type="molecule type" value="Genomic_DNA"/>
</dbReference>
<dbReference type="PANTHER" id="PTHR10996">
    <property type="entry name" value="2-HYDROXYACID DEHYDROGENASE-RELATED"/>
    <property type="match status" value="1"/>
</dbReference>
<evidence type="ECO:0000259" key="5">
    <source>
        <dbReference type="Pfam" id="PF00389"/>
    </source>
</evidence>
<feature type="domain" description="D-isomer specific 2-hydroxyacid dehydrogenase NAD-binding" evidence="6">
    <location>
        <begin position="117"/>
        <end position="298"/>
    </location>
</feature>
<accession>A0ABN1W3X3</accession>
<dbReference type="InterPro" id="IPR029753">
    <property type="entry name" value="D-isomer_DH_CS"/>
</dbReference>
<keyword evidence="8" id="KW-1185">Reference proteome</keyword>